<keyword evidence="5 6" id="KW-0472">Membrane</keyword>
<feature type="domain" description="Major facilitator superfamily (MFS) profile" evidence="7">
    <location>
        <begin position="1"/>
        <end position="414"/>
    </location>
</feature>
<dbReference type="InterPro" id="IPR011701">
    <property type="entry name" value="MFS"/>
</dbReference>
<dbReference type="PROSITE" id="PS50850">
    <property type="entry name" value="MFS"/>
    <property type="match status" value="1"/>
</dbReference>
<organism evidence="8 9">
    <name type="scientific">Terrisporobacter othiniensis</name>
    <dbReference type="NCBI Taxonomy" id="1577792"/>
    <lineage>
        <taxon>Bacteria</taxon>
        <taxon>Bacillati</taxon>
        <taxon>Bacillota</taxon>
        <taxon>Clostridia</taxon>
        <taxon>Peptostreptococcales</taxon>
        <taxon>Peptostreptococcaceae</taxon>
        <taxon>Terrisporobacter</taxon>
    </lineage>
</organism>
<accession>A0A0B3W8W8</accession>
<evidence type="ECO:0000259" key="7">
    <source>
        <dbReference type="PROSITE" id="PS50850"/>
    </source>
</evidence>
<evidence type="ECO:0000256" key="6">
    <source>
        <dbReference type="SAM" id="Phobius"/>
    </source>
</evidence>
<feature type="transmembrane region" description="Helical" evidence="6">
    <location>
        <begin position="50"/>
        <end position="71"/>
    </location>
</feature>
<dbReference type="PANTHER" id="PTHR11360:SF284">
    <property type="entry name" value="EG:103B4.3 PROTEIN-RELATED"/>
    <property type="match status" value="1"/>
</dbReference>
<dbReference type="Proteomes" id="UP000031189">
    <property type="component" value="Unassembled WGS sequence"/>
</dbReference>
<evidence type="ECO:0000256" key="3">
    <source>
        <dbReference type="ARBA" id="ARBA00022692"/>
    </source>
</evidence>
<reference evidence="8 9" key="1">
    <citation type="submission" date="2014-12" db="EMBL/GenBank/DDBJ databases">
        <title>Draft genome sequence of Terrisporobacter sp. 08-306576, isolated from the blood culture of a bacteremia patient.</title>
        <authorList>
            <person name="Lund L.C."/>
            <person name="Sydenham T.V."/>
            <person name="Hogh S.V."/>
            <person name="Skov M.N."/>
            <person name="Kemp M."/>
            <person name="Justesen U.S."/>
        </authorList>
    </citation>
    <scope>NUCLEOTIDE SEQUENCE [LARGE SCALE GENOMIC DNA]</scope>
    <source>
        <strain evidence="8 9">08-306576</strain>
    </source>
</reference>
<feature type="transmembrane region" description="Helical" evidence="6">
    <location>
        <begin position="83"/>
        <end position="101"/>
    </location>
</feature>
<dbReference type="EMBL" id="JWHR01000004">
    <property type="protein sequence ID" value="KHS58842.1"/>
    <property type="molecule type" value="Genomic_DNA"/>
</dbReference>
<feature type="transmembrane region" description="Helical" evidence="6">
    <location>
        <begin position="320"/>
        <end position="342"/>
    </location>
</feature>
<comment type="caution">
    <text evidence="8">The sequence shown here is derived from an EMBL/GenBank/DDBJ whole genome shotgun (WGS) entry which is preliminary data.</text>
</comment>
<evidence type="ECO:0000313" key="8">
    <source>
        <dbReference type="EMBL" id="KHS58842.1"/>
    </source>
</evidence>
<sequence length="423" mass="44273">MSNSNKKIVAGWKVVIACMLIQAIPYGVLANLQPQFMYYVVSDKALGFSMASFSLIFTIGTLVSAIGSPIVGGLFKKFSLKPLYIAGAILGCGGFAAFSIATAPWQYYLIAGIMQIGAAIISALGIPLLINAWFDEASKGKALSTAMAGGSIGNIFLQGSSVALIKAVGFKQAYLIFGLVGLVVALPIILFMLRMPKDASEVVRAKGSEEDNKEEGLSWGYTVAEAMKTKGFKFLAGGFFFVGIYVAALSVQYPAYLHLNEAVNTGIIGSIFAICSLAGTIVGGNLFDKIGPFKAMGIAGVIVLISNLSLIFAIDVTPLAYVFAVAKGLSIFAYTIGPALLVGKLFGNKEYAGVLGMVQLVFGVGFAAGSSIFGIVVDKMGYGVAWWTIVGAVILAYVGILSAIKAMDVLNKKGTKVDKEVAA</sequence>
<feature type="transmembrane region" description="Helical" evidence="6">
    <location>
        <begin position="107"/>
        <end position="134"/>
    </location>
</feature>
<evidence type="ECO:0000256" key="1">
    <source>
        <dbReference type="ARBA" id="ARBA00004651"/>
    </source>
</evidence>
<dbReference type="InterPro" id="IPR036259">
    <property type="entry name" value="MFS_trans_sf"/>
</dbReference>
<dbReference type="STRING" id="1577792.QX51_00425"/>
<dbReference type="GO" id="GO:0022857">
    <property type="term" value="F:transmembrane transporter activity"/>
    <property type="evidence" value="ECO:0007669"/>
    <property type="project" value="InterPro"/>
</dbReference>
<proteinExistence type="predicted"/>
<name>A0A0B3W8W8_9FIRM</name>
<comment type="subcellular location">
    <subcellularLocation>
        <location evidence="1">Cell membrane</location>
        <topology evidence="1">Multi-pass membrane protein</topology>
    </subcellularLocation>
</comment>
<dbReference type="AlphaFoldDB" id="A0A0B3W8W8"/>
<dbReference type="SUPFAM" id="SSF103473">
    <property type="entry name" value="MFS general substrate transporter"/>
    <property type="match status" value="1"/>
</dbReference>
<feature type="transmembrane region" description="Helical" evidence="6">
    <location>
        <begin position="262"/>
        <end position="283"/>
    </location>
</feature>
<evidence type="ECO:0000256" key="5">
    <source>
        <dbReference type="ARBA" id="ARBA00023136"/>
    </source>
</evidence>
<dbReference type="GO" id="GO:0005886">
    <property type="term" value="C:plasma membrane"/>
    <property type="evidence" value="ECO:0007669"/>
    <property type="project" value="UniProtKB-SubCell"/>
</dbReference>
<keyword evidence="9" id="KW-1185">Reference proteome</keyword>
<dbReference type="OrthoDB" id="9773404at2"/>
<keyword evidence="3 6" id="KW-0812">Transmembrane</keyword>
<keyword evidence="2" id="KW-0813">Transport</keyword>
<evidence type="ECO:0000256" key="4">
    <source>
        <dbReference type="ARBA" id="ARBA00022989"/>
    </source>
</evidence>
<gene>
    <name evidence="8" type="ORF">QX51_00425</name>
</gene>
<evidence type="ECO:0000256" key="2">
    <source>
        <dbReference type="ARBA" id="ARBA00022448"/>
    </source>
</evidence>
<feature type="transmembrane region" description="Helical" evidence="6">
    <location>
        <begin position="234"/>
        <end position="256"/>
    </location>
</feature>
<dbReference type="RefSeq" id="WP_039677925.1">
    <property type="nucleotide sequence ID" value="NZ_JWHR01000004.1"/>
</dbReference>
<dbReference type="PANTHER" id="PTHR11360">
    <property type="entry name" value="MONOCARBOXYLATE TRANSPORTER"/>
    <property type="match status" value="1"/>
</dbReference>
<dbReference type="NCBIfam" id="NF038246">
    <property type="entry name" value="bile_salt_MFS"/>
    <property type="match status" value="1"/>
</dbReference>
<feature type="transmembrane region" description="Helical" evidence="6">
    <location>
        <begin position="12"/>
        <end position="30"/>
    </location>
</feature>
<evidence type="ECO:0000313" key="9">
    <source>
        <dbReference type="Proteomes" id="UP000031189"/>
    </source>
</evidence>
<feature type="transmembrane region" description="Helical" evidence="6">
    <location>
        <begin position="383"/>
        <end position="404"/>
    </location>
</feature>
<dbReference type="Pfam" id="PF07690">
    <property type="entry name" value="MFS_1"/>
    <property type="match status" value="1"/>
</dbReference>
<dbReference type="InterPro" id="IPR020846">
    <property type="entry name" value="MFS_dom"/>
</dbReference>
<feature type="transmembrane region" description="Helical" evidence="6">
    <location>
        <begin position="295"/>
        <end position="314"/>
    </location>
</feature>
<protein>
    <submittedName>
        <fullName evidence="8">Transporter</fullName>
    </submittedName>
</protein>
<dbReference type="CDD" id="cd17355">
    <property type="entry name" value="MFS_YcxA_like"/>
    <property type="match status" value="1"/>
</dbReference>
<dbReference type="Gene3D" id="1.20.1250.20">
    <property type="entry name" value="MFS general substrate transporter like domains"/>
    <property type="match status" value="2"/>
</dbReference>
<keyword evidence="4 6" id="KW-1133">Transmembrane helix</keyword>
<dbReference type="InterPro" id="IPR050327">
    <property type="entry name" value="Proton-linked_MCT"/>
</dbReference>
<feature type="transmembrane region" description="Helical" evidence="6">
    <location>
        <begin position="174"/>
        <end position="193"/>
    </location>
</feature>
<feature type="transmembrane region" description="Helical" evidence="6">
    <location>
        <begin position="354"/>
        <end position="377"/>
    </location>
</feature>